<dbReference type="Proteomes" id="UP000243459">
    <property type="component" value="Chromosome 1"/>
</dbReference>
<dbReference type="SUPFAM" id="SSF53098">
    <property type="entry name" value="Ribonuclease H-like"/>
    <property type="match status" value="1"/>
</dbReference>
<dbReference type="PANTHER" id="PTHR47074:SF11">
    <property type="entry name" value="REVERSE TRANSCRIPTASE-LIKE PROTEIN"/>
    <property type="match status" value="1"/>
</dbReference>
<evidence type="ECO:0000313" key="2">
    <source>
        <dbReference type="EMBL" id="ONK81429.1"/>
    </source>
</evidence>
<dbReference type="GO" id="GO:0003676">
    <property type="term" value="F:nucleic acid binding"/>
    <property type="evidence" value="ECO:0007669"/>
    <property type="project" value="InterPro"/>
</dbReference>
<dbReference type="OMA" id="TDSWISH"/>
<proteinExistence type="predicted"/>
<dbReference type="InterPro" id="IPR012337">
    <property type="entry name" value="RNaseH-like_sf"/>
</dbReference>
<dbReference type="AlphaFoldDB" id="A0A5P1FW40"/>
<dbReference type="InterPro" id="IPR044730">
    <property type="entry name" value="RNase_H-like_dom_plant"/>
</dbReference>
<dbReference type="InterPro" id="IPR002156">
    <property type="entry name" value="RNaseH_domain"/>
</dbReference>
<gene>
    <name evidence="2" type="ORF">A4U43_C01F28990</name>
</gene>
<feature type="domain" description="RNase H type-1" evidence="1">
    <location>
        <begin position="117"/>
        <end position="239"/>
    </location>
</feature>
<dbReference type="EMBL" id="CM007381">
    <property type="protein sequence ID" value="ONK81429.1"/>
    <property type="molecule type" value="Genomic_DNA"/>
</dbReference>
<dbReference type="GO" id="GO:0004523">
    <property type="term" value="F:RNA-DNA hybrid ribonuclease activity"/>
    <property type="evidence" value="ECO:0007669"/>
    <property type="project" value="InterPro"/>
</dbReference>
<organism evidence="2 3">
    <name type="scientific">Asparagus officinalis</name>
    <name type="common">Garden asparagus</name>
    <dbReference type="NCBI Taxonomy" id="4686"/>
    <lineage>
        <taxon>Eukaryota</taxon>
        <taxon>Viridiplantae</taxon>
        <taxon>Streptophyta</taxon>
        <taxon>Embryophyta</taxon>
        <taxon>Tracheophyta</taxon>
        <taxon>Spermatophyta</taxon>
        <taxon>Magnoliopsida</taxon>
        <taxon>Liliopsida</taxon>
        <taxon>Asparagales</taxon>
        <taxon>Asparagaceae</taxon>
        <taxon>Asparagoideae</taxon>
        <taxon>Asparagus</taxon>
    </lineage>
</organism>
<protein>
    <recommendedName>
        <fullName evidence="1">RNase H type-1 domain-containing protein</fullName>
    </recommendedName>
</protein>
<dbReference type="InterPro" id="IPR036397">
    <property type="entry name" value="RNaseH_sf"/>
</dbReference>
<name>A0A5P1FW40_ASPOF</name>
<dbReference type="CDD" id="cd06222">
    <property type="entry name" value="RNase_H_like"/>
    <property type="match status" value="1"/>
</dbReference>
<evidence type="ECO:0000313" key="3">
    <source>
        <dbReference type="Proteomes" id="UP000243459"/>
    </source>
</evidence>
<sequence>MHSLVHCEFAQKAWEEIGISLPLPTAPNFKGWFNAMLQNQQQNLALIAMTCWAIWNNRNEIVWQARSFTVSKALWIACNLLEQWRKENVVPPLATSETETANNSKWSPPAAGKFKLNVDAAVFTNQRKCGLGFIIRDDQGSFVAARATQVHGIIDPALAEALGVREALSWLKSNFPQVHEIEMDAITVYNALHRDEPDFSYFGLIIEDCLSLARNIPNIRFLWTRRTANKAAHILAQTARTLQNHVVWSYYPPLFLYDVLSTDSMND</sequence>
<accession>A0A5P1FW40</accession>
<dbReference type="Pfam" id="PF13456">
    <property type="entry name" value="RVT_3"/>
    <property type="match status" value="1"/>
</dbReference>
<dbReference type="InterPro" id="IPR052929">
    <property type="entry name" value="RNase_H-like_EbsB-rel"/>
</dbReference>
<keyword evidence="3" id="KW-1185">Reference proteome</keyword>
<dbReference type="Gramene" id="ONK81429">
    <property type="protein sequence ID" value="ONK81429"/>
    <property type="gene ID" value="A4U43_C01F28990"/>
</dbReference>
<evidence type="ECO:0000259" key="1">
    <source>
        <dbReference type="Pfam" id="PF13456"/>
    </source>
</evidence>
<dbReference type="PANTHER" id="PTHR47074">
    <property type="entry name" value="BNAC02G40300D PROTEIN"/>
    <property type="match status" value="1"/>
</dbReference>
<reference evidence="3" key="1">
    <citation type="journal article" date="2017" name="Nat. Commun.">
        <title>The asparagus genome sheds light on the origin and evolution of a young Y chromosome.</title>
        <authorList>
            <person name="Harkess A."/>
            <person name="Zhou J."/>
            <person name="Xu C."/>
            <person name="Bowers J.E."/>
            <person name="Van der Hulst R."/>
            <person name="Ayyampalayam S."/>
            <person name="Mercati F."/>
            <person name="Riccardi P."/>
            <person name="McKain M.R."/>
            <person name="Kakrana A."/>
            <person name="Tang H."/>
            <person name="Ray J."/>
            <person name="Groenendijk J."/>
            <person name="Arikit S."/>
            <person name="Mathioni S.M."/>
            <person name="Nakano M."/>
            <person name="Shan H."/>
            <person name="Telgmann-Rauber A."/>
            <person name="Kanno A."/>
            <person name="Yue Z."/>
            <person name="Chen H."/>
            <person name="Li W."/>
            <person name="Chen Y."/>
            <person name="Xu X."/>
            <person name="Zhang Y."/>
            <person name="Luo S."/>
            <person name="Chen H."/>
            <person name="Gao J."/>
            <person name="Mao Z."/>
            <person name="Pires J.C."/>
            <person name="Luo M."/>
            <person name="Kudrna D."/>
            <person name="Wing R.A."/>
            <person name="Meyers B.C."/>
            <person name="Yi K."/>
            <person name="Kong H."/>
            <person name="Lavrijsen P."/>
            <person name="Sunseri F."/>
            <person name="Falavigna A."/>
            <person name="Ye Y."/>
            <person name="Leebens-Mack J.H."/>
            <person name="Chen G."/>
        </authorList>
    </citation>
    <scope>NUCLEOTIDE SEQUENCE [LARGE SCALE GENOMIC DNA]</scope>
    <source>
        <strain evidence="3">cv. DH0086</strain>
    </source>
</reference>
<dbReference type="Gene3D" id="3.30.420.10">
    <property type="entry name" value="Ribonuclease H-like superfamily/Ribonuclease H"/>
    <property type="match status" value="1"/>
</dbReference>